<name>A0A6G1IDK1_9PLEO</name>
<dbReference type="AlphaFoldDB" id="A0A6G1IDK1"/>
<evidence type="ECO:0000313" key="2">
    <source>
        <dbReference type="EMBL" id="KAF2676178.1"/>
    </source>
</evidence>
<gene>
    <name evidence="2" type="ORF">K458DRAFT_192774</name>
</gene>
<evidence type="ECO:0000313" key="3">
    <source>
        <dbReference type="Proteomes" id="UP000799291"/>
    </source>
</evidence>
<dbReference type="PANTHER" id="PTHR33840">
    <property type="match status" value="1"/>
</dbReference>
<dbReference type="PANTHER" id="PTHR33840:SF16">
    <property type="entry name" value="DUF2235 DOMAIN-CONTAINING PROTEIN"/>
    <property type="match status" value="1"/>
</dbReference>
<dbReference type="Proteomes" id="UP000799291">
    <property type="component" value="Unassembled WGS sequence"/>
</dbReference>
<dbReference type="Pfam" id="PF09994">
    <property type="entry name" value="T6SS_Tle1-like_cat"/>
    <property type="match status" value="1"/>
</dbReference>
<accession>A0A6G1IDK1</accession>
<reference evidence="2" key="1">
    <citation type="journal article" date="2020" name="Stud. Mycol.">
        <title>101 Dothideomycetes genomes: a test case for predicting lifestyles and emergence of pathogens.</title>
        <authorList>
            <person name="Haridas S."/>
            <person name="Albert R."/>
            <person name="Binder M."/>
            <person name="Bloem J."/>
            <person name="Labutti K."/>
            <person name="Salamov A."/>
            <person name="Andreopoulos B."/>
            <person name="Baker S."/>
            <person name="Barry K."/>
            <person name="Bills G."/>
            <person name="Bluhm B."/>
            <person name="Cannon C."/>
            <person name="Castanera R."/>
            <person name="Culley D."/>
            <person name="Daum C."/>
            <person name="Ezra D."/>
            <person name="Gonzalez J."/>
            <person name="Henrissat B."/>
            <person name="Kuo A."/>
            <person name="Liang C."/>
            <person name="Lipzen A."/>
            <person name="Lutzoni F."/>
            <person name="Magnuson J."/>
            <person name="Mondo S."/>
            <person name="Nolan M."/>
            <person name="Ohm R."/>
            <person name="Pangilinan J."/>
            <person name="Park H.-J."/>
            <person name="Ramirez L."/>
            <person name="Alfaro M."/>
            <person name="Sun H."/>
            <person name="Tritt A."/>
            <person name="Yoshinaga Y."/>
            <person name="Zwiers L.-H."/>
            <person name="Turgeon B."/>
            <person name="Goodwin S."/>
            <person name="Spatafora J."/>
            <person name="Crous P."/>
            <person name="Grigoriev I."/>
        </authorList>
    </citation>
    <scope>NUCLEOTIDE SEQUENCE</scope>
    <source>
        <strain evidence="2">CBS 122367</strain>
    </source>
</reference>
<protein>
    <recommendedName>
        <fullName evidence="1">T6SS Phospholipase effector Tle1-like catalytic domain-containing protein</fullName>
    </recommendedName>
</protein>
<proteinExistence type="predicted"/>
<dbReference type="InterPro" id="IPR018712">
    <property type="entry name" value="Tle1-like_cat"/>
</dbReference>
<organism evidence="2 3">
    <name type="scientific">Lentithecium fluviatile CBS 122367</name>
    <dbReference type="NCBI Taxonomy" id="1168545"/>
    <lineage>
        <taxon>Eukaryota</taxon>
        <taxon>Fungi</taxon>
        <taxon>Dikarya</taxon>
        <taxon>Ascomycota</taxon>
        <taxon>Pezizomycotina</taxon>
        <taxon>Dothideomycetes</taxon>
        <taxon>Pleosporomycetidae</taxon>
        <taxon>Pleosporales</taxon>
        <taxon>Massarineae</taxon>
        <taxon>Lentitheciaceae</taxon>
        <taxon>Lentithecium</taxon>
    </lineage>
</organism>
<evidence type="ECO:0000259" key="1">
    <source>
        <dbReference type="Pfam" id="PF09994"/>
    </source>
</evidence>
<keyword evidence="3" id="KW-1185">Reference proteome</keyword>
<feature type="domain" description="T6SS Phospholipase effector Tle1-like catalytic" evidence="1">
    <location>
        <begin position="5"/>
        <end position="317"/>
    </location>
</feature>
<dbReference type="OrthoDB" id="59699at2759"/>
<sequence>MAPKKRLVLFCDGTWVGRETQLESAPASNIRLLATMVGSIEYASAGGKEPTIVHPIKTFSSDVVAGYQEGIGVNQTFLEYIWNGTTASTIGEECVSVYKFIVQHFTLEHEIWMFGFSRGSFTIRCVAGMINNCGIINKKAIEPGQSIDALCQEVYRTYRSPLDVDHPKSPRCIAFRKSKSIHQTTQPIRFMGLIDTVGGLGIPYLNAGVGISWPETEFHDQTCSSVVQTVYHAPALHERLWIFQPCLIFPSKDSEGRTEVVQRWFPGCHYDVGRQTFRFLRSRPWNGVEMWLGVLPSLLSKTIWPNQVLADAVLRWILEGVRATSPPGTENAIFPKLDDKIDRLTAQLANPDPNTLGSGDIYTDVLVNAGPLGYITGPLKKLVAMPFKLLDSIFPRFGSNIEDLLGVKTVVGVLTATKDRRVPRATGGESVYQYHSNERAVIEDEEVGSFSVAERADMGERYPSRTFETFQERRRVFGW</sequence>
<dbReference type="EMBL" id="MU005638">
    <property type="protein sequence ID" value="KAF2676178.1"/>
    <property type="molecule type" value="Genomic_DNA"/>
</dbReference>